<name>A0A9W6DLC6_9EURO</name>
<comment type="caution">
    <text evidence="1">The sequence shown here is derived from an EMBL/GenBank/DDBJ whole genome shotgun (WGS) entry which is preliminary data.</text>
</comment>
<evidence type="ECO:0000313" key="1">
    <source>
        <dbReference type="EMBL" id="GKZ21514.1"/>
    </source>
</evidence>
<accession>A0A9W6DLC6</accession>
<organism evidence="1 2">
    <name type="scientific">Aspergillus brasiliensis</name>
    <dbReference type="NCBI Taxonomy" id="319629"/>
    <lineage>
        <taxon>Eukaryota</taxon>
        <taxon>Fungi</taxon>
        <taxon>Dikarya</taxon>
        <taxon>Ascomycota</taxon>
        <taxon>Pezizomycotina</taxon>
        <taxon>Eurotiomycetes</taxon>
        <taxon>Eurotiomycetidae</taxon>
        <taxon>Eurotiales</taxon>
        <taxon>Aspergillaceae</taxon>
        <taxon>Aspergillus</taxon>
        <taxon>Aspergillus subgen. Circumdati</taxon>
    </lineage>
</organism>
<dbReference type="Proteomes" id="UP001143548">
    <property type="component" value="Unassembled WGS sequence"/>
</dbReference>
<proteinExistence type="predicted"/>
<dbReference type="EMBL" id="BROQ01000040">
    <property type="protein sequence ID" value="GKZ21514.1"/>
    <property type="molecule type" value="Genomic_DNA"/>
</dbReference>
<reference evidence="1" key="1">
    <citation type="submission" date="2022-07" db="EMBL/GenBank/DDBJ databases">
        <title>Taxonomy of Aspergillus series Nigri: significant species reduction supported by multi-species coalescent approaches.</title>
        <authorList>
            <person name="Bian C."/>
            <person name="Kusuya Y."/>
            <person name="Sklenar F."/>
            <person name="D'hooge E."/>
            <person name="Yaguchi T."/>
            <person name="Takahashi H."/>
            <person name="Hubka V."/>
        </authorList>
    </citation>
    <scope>NUCLEOTIDE SEQUENCE</scope>
    <source>
        <strain evidence="1">CBS 733.88</strain>
    </source>
</reference>
<sequence>MAGMFYLTRDDKSLPQLSTRPFEGQDGSVWKLSPIPGPQELYRISAKDQPGEYWELDDEDVYVKVAKVSENESYKPKFAFQFEEVD</sequence>
<protein>
    <submittedName>
        <fullName evidence="1">Uncharacterized protein</fullName>
    </submittedName>
</protein>
<evidence type="ECO:0000313" key="2">
    <source>
        <dbReference type="Proteomes" id="UP001143548"/>
    </source>
</evidence>
<gene>
    <name evidence="1" type="ORF">AbraCBS73388_007410</name>
</gene>
<dbReference type="AlphaFoldDB" id="A0A9W6DLC6"/>